<proteinExistence type="predicted"/>
<protein>
    <submittedName>
        <fullName evidence="2">Uncharacterized protein</fullName>
    </submittedName>
</protein>
<sequence length="154" mass="16110">MRNHRNRTMAVLTAVVLMTGLAGCSWFSNPVSTAISTPPDVDKGTDAPMPPEPTARPDAVIVFAELDGDQAHVSVSGYISGVVENGGVCTWVVANGTSEQRTDVEGLADRAQTSCGVTQLDAGLFTPGTWTVTLEYSSTAQPSLSSEPTTLEIP</sequence>
<keyword evidence="1" id="KW-0732">Signal</keyword>
<gene>
    <name evidence="2" type="ORF">SAMN06295909_2245</name>
</gene>
<accession>A0ABY1RG96</accession>
<organism evidence="2 3">
    <name type="scientific">Plantibacter elymi</name>
    <name type="common">nom. nud.</name>
    <dbReference type="NCBI Taxonomy" id="199708"/>
    <lineage>
        <taxon>Bacteria</taxon>
        <taxon>Bacillati</taxon>
        <taxon>Actinomycetota</taxon>
        <taxon>Actinomycetes</taxon>
        <taxon>Micrococcales</taxon>
        <taxon>Microbacteriaceae</taxon>
        <taxon>Plantibacter</taxon>
    </lineage>
</organism>
<evidence type="ECO:0000313" key="3">
    <source>
        <dbReference type="Proteomes" id="UP000194464"/>
    </source>
</evidence>
<dbReference type="EMBL" id="FXWJ01000003">
    <property type="protein sequence ID" value="SMQ70718.1"/>
    <property type="molecule type" value="Genomic_DNA"/>
</dbReference>
<feature type="signal peptide" evidence="1">
    <location>
        <begin position="1"/>
        <end position="27"/>
    </location>
</feature>
<keyword evidence="3" id="KW-1185">Reference proteome</keyword>
<evidence type="ECO:0000313" key="2">
    <source>
        <dbReference type="EMBL" id="SMQ70718.1"/>
    </source>
</evidence>
<feature type="chain" id="PRO_5047547005" evidence="1">
    <location>
        <begin position="28"/>
        <end position="154"/>
    </location>
</feature>
<reference evidence="2 3" key="1">
    <citation type="submission" date="2017-04" db="EMBL/GenBank/DDBJ databases">
        <authorList>
            <person name="Varghese N."/>
            <person name="Submissions S."/>
        </authorList>
    </citation>
    <scope>NUCLEOTIDE SEQUENCE [LARGE SCALE GENOMIC DNA]</scope>
    <source>
        <strain evidence="2 3">VKM Ac-1784</strain>
    </source>
</reference>
<name>A0ABY1RG96_9MICO</name>
<dbReference type="PROSITE" id="PS51257">
    <property type="entry name" value="PROKAR_LIPOPROTEIN"/>
    <property type="match status" value="1"/>
</dbReference>
<dbReference type="Proteomes" id="UP000194464">
    <property type="component" value="Unassembled WGS sequence"/>
</dbReference>
<comment type="caution">
    <text evidence="2">The sequence shown here is derived from an EMBL/GenBank/DDBJ whole genome shotgun (WGS) entry which is preliminary data.</text>
</comment>
<evidence type="ECO:0000256" key="1">
    <source>
        <dbReference type="SAM" id="SignalP"/>
    </source>
</evidence>